<evidence type="ECO:0000256" key="3">
    <source>
        <dbReference type="ARBA" id="ARBA00013190"/>
    </source>
</evidence>
<evidence type="ECO:0000313" key="12">
    <source>
        <dbReference type="Proteomes" id="UP001165136"/>
    </source>
</evidence>
<proteinExistence type="inferred from homology"/>
<protein>
    <recommendedName>
        <fullName evidence="3">alcohol dehydrogenase</fullName>
        <ecNumber evidence="3">1.1.1.1</ecNumber>
    </recommendedName>
</protein>
<evidence type="ECO:0000256" key="9">
    <source>
        <dbReference type="RuleBase" id="RU361277"/>
    </source>
</evidence>
<dbReference type="InterPro" id="IPR013154">
    <property type="entry name" value="ADH-like_N"/>
</dbReference>
<keyword evidence="4 9" id="KW-0479">Metal-binding</keyword>
<dbReference type="InterPro" id="IPR011032">
    <property type="entry name" value="GroES-like_sf"/>
</dbReference>
<dbReference type="Pfam" id="PF00107">
    <property type="entry name" value="ADH_zinc_N"/>
    <property type="match status" value="1"/>
</dbReference>
<dbReference type="AlphaFoldDB" id="A0A9W6VBW9"/>
<dbReference type="GO" id="GO:0008270">
    <property type="term" value="F:zinc ion binding"/>
    <property type="evidence" value="ECO:0007669"/>
    <property type="project" value="InterPro"/>
</dbReference>
<comment type="similarity">
    <text evidence="2 9">Belongs to the zinc-containing alcohol dehydrogenase family.</text>
</comment>
<dbReference type="SMART" id="SM00829">
    <property type="entry name" value="PKS_ER"/>
    <property type="match status" value="1"/>
</dbReference>
<comment type="cofactor">
    <cofactor evidence="1 9">
        <name>Zn(2+)</name>
        <dbReference type="ChEBI" id="CHEBI:29105"/>
    </cofactor>
</comment>
<dbReference type="RefSeq" id="WP_285486660.1">
    <property type="nucleotide sequence ID" value="NZ_BSTI01000004.1"/>
</dbReference>
<dbReference type="InterPro" id="IPR002328">
    <property type="entry name" value="ADH_Zn_CS"/>
</dbReference>
<feature type="domain" description="Enoyl reductase (ER)" evidence="10">
    <location>
        <begin position="15"/>
        <end position="349"/>
    </location>
</feature>
<reference evidence="11" key="1">
    <citation type="submission" date="2023-03" db="EMBL/GenBank/DDBJ databases">
        <title>Amycolatopsis taiwanensis NBRC 103393.</title>
        <authorList>
            <person name="Ichikawa N."/>
            <person name="Sato H."/>
            <person name="Tonouchi N."/>
        </authorList>
    </citation>
    <scope>NUCLEOTIDE SEQUENCE</scope>
    <source>
        <strain evidence="11">NBRC 103393</strain>
    </source>
</reference>
<dbReference type="GO" id="GO:0004022">
    <property type="term" value="F:alcohol dehydrogenase (NAD+) activity"/>
    <property type="evidence" value="ECO:0007669"/>
    <property type="project" value="UniProtKB-EC"/>
</dbReference>
<dbReference type="Pfam" id="PF08240">
    <property type="entry name" value="ADH_N"/>
    <property type="match status" value="1"/>
</dbReference>
<sequence length="351" mass="35665">MDERTMPAYRVTGWGGPAQLREVPVPRPGPGQVLVRVAGCGLCRSDLGMMRMPASRGQALGWSMPFTLGHETAGRVAAIGSAAAADLAEGDAVALVAAASCGRCRYCVAGQDNACPASATGRGYGRDGGLAPYVLVGDPRDLVPLGDLAPESAGPLTDAGSTAYHGVRRVRPRLLPEATAVVLGAGGLGGFAVQFLRVLGAARVIAVDVSADRRDRAVELGAHEALDGVDESTVEALRERTGGAGADAVLDFVGTDVTIGCGLGALAPGGAFGLVGSAGGGLRGNWFSGLPRDGEVFTFQGSDISDTRAVVALARSGMISNRVETFALEDVGEAYRRLAEGSVPGRAVVNP</sequence>
<dbReference type="PANTHER" id="PTHR42940:SF8">
    <property type="entry name" value="VACUOLAR PROTEIN SORTING-ASSOCIATED PROTEIN 11"/>
    <property type="match status" value="1"/>
</dbReference>
<name>A0A9W6VBW9_9PSEU</name>
<dbReference type="Gene3D" id="3.40.50.720">
    <property type="entry name" value="NAD(P)-binding Rossmann-like Domain"/>
    <property type="match status" value="1"/>
</dbReference>
<dbReference type="InterPro" id="IPR020843">
    <property type="entry name" value="ER"/>
</dbReference>
<dbReference type="EC" id="1.1.1.1" evidence="3"/>
<dbReference type="SUPFAM" id="SSF50129">
    <property type="entry name" value="GroES-like"/>
    <property type="match status" value="1"/>
</dbReference>
<keyword evidence="5 9" id="KW-0862">Zinc</keyword>
<evidence type="ECO:0000256" key="2">
    <source>
        <dbReference type="ARBA" id="ARBA00008072"/>
    </source>
</evidence>
<dbReference type="PROSITE" id="PS00059">
    <property type="entry name" value="ADH_ZINC"/>
    <property type="match status" value="1"/>
</dbReference>
<keyword evidence="12" id="KW-1185">Reference proteome</keyword>
<gene>
    <name evidence="11" type="ORF">Atai01_20870</name>
</gene>
<evidence type="ECO:0000256" key="4">
    <source>
        <dbReference type="ARBA" id="ARBA00022723"/>
    </source>
</evidence>
<accession>A0A9W6VBW9</accession>
<dbReference type="InterPro" id="IPR013149">
    <property type="entry name" value="ADH-like_C"/>
</dbReference>
<comment type="caution">
    <text evidence="11">The sequence shown here is derived from an EMBL/GenBank/DDBJ whole genome shotgun (WGS) entry which is preliminary data.</text>
</comment>
<evidence type="ECO:0000259" key="10">
    <source>
        <dbReference type="SMART" id="SM00829"/>
    </source>
</evidence>
<evidence type="ECO:0000256" key="5">
    <source>
        <dbReference type="ARBA" id="ARBA00022833"/>
    </source>
</evidence>
<comment type="catalytic activity">
    <reaction evidence="7">
        <text>a secondary alcohol + NAD(+) = a ketone + NADH + H(+)</text>
        <dbReference type="Rhea" id="RHEA:10740"/>
        <dbReference type="ChEBI" id="CHEBI:15378"/>
        <dbReference type="ChEBI" id="CHEBI:17087"/>
        <dbReference type="ChEBI" id="CHEBI:35681"/>
        <dbReference type="ChEBI" id="CHEBI:57540"/>
        <dbReference type="ChEBI" id="CHEBI:57945"/>
        <dbReference type="EC" id="1.1.1.1"/>
    </reaction>
</comment>
<dbReference type="SUPFAM" id="SSF51735">
    <property type="entry name" value="NAD(P)-binding Rossmann-fold domains"/>
    <property type="match status" value="1"/>
</dbReference>
<dbReference type="PANTHER" id="PTHR42940">
    <property type="entry name" value="ALCOHOL DEHYDROGENASE 1-RELATED"/>
    <property type="match status" value="1"/>
</dbReference>
<evidence type="ECO:0000313" key="11">
    <source>
        <dbReference type="EMBL" id="GLY65468.1"/>
    </source>
</evidence>
<dbReference type="InterPro" id="IPR036291">
    <property type="entry name" value="NAD(P)-bd_dom_sf"/>
</dbReference>
<evidence type="ECO:0000256" key="1">
    <source>
        <dbReference type="ARBA" id="ARBA00001947"/>
    </source>
</evidence>
<evidence type="ECO:0000256" key="6">
    <source>
        <dbReference type="ARBA" id="ARBA00023002"/>
    </source>
</evidence>
<keyword evidence="6" id="KW-0560">Oxidoreductase</keyword>
<dbReference type="Proteomes" id="UP001165136">
    <property type="component" value="Unassembled WGS sequence"/>
</dbReference>
<dbReference type="Gene3D" id="3.90.180.10">
    <property type="entry name" value="Medium-chain alcohol dehydrogenases, catalytic domain"/>
    <property type="match status" value="1"/>
</dbReference>
<evidence type="ECO:0000256" key="8">
    <source>
        <dbReference type="ARBA" id="ARBA00049243"/>
    </source>
</evidence>
<comment type="catalytic activity">
    <reaction evidence="8">
        <text>a primary alcohol + NAD(+) = an aldehyde + NADH + H(+)</text>
        <dbReference type="Rhea" id="RHEA:10736"/>
        <dbReference type="ChEBI" id="CHEBI:15378"/>
        <dbReference type="ChEBI" id="CHEBI:15734"/>
        <dbReference type="ChEBI" id="CHEBI:17478"/>
        <dbReference type="ChEBI" id="CHEBI:57540"/>
        <dbReference type="ChEBI" id="CHEBI:57945"/>
        <dbReference type="EC" id="1.1.1.1"/>
    </reaction>
</comment>
<evidence type="ECO:0000256" key="7">
    <source>
        <dbReference type="ARBA" id="ARBA00049164"/>
    </source>
</evidence>
<dbReference type="EMBL" id="BSTI01000004">
    <property type="protein sequence ID" value="GLY65468.1"/>
    <property type="molecule type" value="Genomic_DNA"/>
</dbReference>
<organism evidence="11 12">
    <name type="scientific">Amycolatopsis taiwanensis</name>
    <dbReference type="NCBI Taxonomy" id="342230"/>
    <lineage>
        <taxon>Bacteria</taxon>
        <taxon>Bacillati</taxon>
        <taxon>Actinomycetota</taxon>
        <taxon>Actinomycetes</taxon>
        <taxon>Pseudonocardiales</taxon>
        <taxon>Pseudonocardiaceae</taxon>
        <taxon>Amycolatopsis</taxon>
    </lineage>
</organism>